<dbReference type="Proteomes" id="UP001229421">
    <property type="component" value="Unassembled WGS sequence"/>
</dbReference>
<dbReference type="InterPro" id="IPR043502">
    <property type="entry name" value="DNA/RNA_pol_sf"/>
</dbReference>
<sequence>MQSLISLIEVMSYESKCDLVSERELRAFWGNSVLGFEFVKASGRSGGIISMWDSSIFVKSNVLKDKNYLLVSGNLNGYSQTIHIVNIYAPQRPSDKKSLWDTLENLKRSMPGMWIMFGDFNAVRVIEDRRNTSFNPVCQRRDLNEEEQWTYDECKVGLIEVEDSRNKDFRQRSRVKWASYGDDNSAFFHRTIKKHESRNRIHGLSINGSWCDKPTLIKKEARRFFANRFKNSGSSNPILHCQHMKQLSDSEAASLILPFTPHEIKQAVWDCGEDRAPGPDGFNFRFLKRYWDLLGQDIINVLHHFHHVESFSRGCSSSYIALIPKILDPSELNDFRPIHLIGSVSKVVSKVLSSRLKPVLDTIISDTQSAFIKKRNIIDGPLVINEIISWAKKKKLKLFLFKIDFEKAFDHISWDFLDNIQQQMNFPEKWRRWIMGILKSARSSVLVNGSPTFEFQYQRGVRQGDPLSPFLFILGMEALSCMFNKAVETNLFKGCKLPNNGPSISHLLYADDALIVGEGNLSNVRCMTRLLRCFHLASGLKINISKSKLTGIGLDQNTVECMANEIHCNPGSLPFVYLGLKVGTNMNRINNWDHVINVFDRRLALWKSTSLSIGGRLTLLKAVMETIPTYYFSIYKAPVKILDILEAKRRRFLWNATDSDRGICWVSWDRVTSPIEAGGLGLTPLRDVNVALLTKWWWRFKTEPHVLWRRVILSIHDTPRTWPLLPHAKSLAGTWNSIARLENGLSNMGISISSLIKGVVGNGMQIRFWLDRWIAQQPLKNMFPTLYNMERDKGKLIGNSILMWNGQYQWFWSWKRQPSSTLELMELADLTNLIAIPIISQQEDSWLWMDDKTNTFTVATMKKLQCNSRIPNQNFIMEWNNWIPKKVNIFMWQAEQERIQTRRNLAIRQIPIDSMDCPLCGIINESATHLFCECEMASTIWAIITNWLKIPPIFVFSIQDILSIHNSIPIASEKKKKAIHGILMTTCWCIWKARNAAIFNNEPIRIAAIMESIKSLGFLWIKNRSSYNNLSWRTWCNAFF</sequence>
<dbReference type="PROSITE" id="PS50878">
    <property type="entry name" value="RT_POL"/>
    <property type="match status" value="1"/>
</dbReference>
<protein>
    <recommendedName>
        <fullName evidence="1">Reverse transcriptase domain-containing protein</fullName>
    </recommendedName>
</protein>
<dbReference type="Gene3D" id="3.60.10.10">
    <property type="entry name" value="Endonuclease/exonuclease/phosphatase"/>
    <property type="match status" value="1"/>
</dbReference>
<dbReference type="PANTHER" id="PTHR33116:SF78">
    <property type="entry name" value="OS12G0587133 PROTEIN"/>
    <property type="match status" value="1"/>
</dbReference>
<gene>
    <name evidence="2" type="ORF">QVD17_02508</name>
</gene>
<evidence type="ECO:0000313" key="2">
    <source>
        <dbReference type="EMBL" id="KAK1436726.1"/>
    </source>
</evidence>
<proteinExistence type="predicted"/>
<dbReference type="SUPFAM" id="SSF56672">
    <property type="entry name" value="DNA/RNA polymerases"/>
    <property type="match status" value="1"/>
</dbReference>
<dbReference type="EMBL" id="JAUHHV010000001">
    <property type="protein sequence ID" value="KAK1436726.1"/>
    <property type="molecule type" value="Genomic_DNA"/>
</dbReference>
<name>A0AAD8P982_TARER</name>
<keyword evidence="3" id="KW-1185">Reference proteome</keyword>
<dbReference type="CDD" id="cd01650">
    <property type="entry name" value="RT_nLTR_like"/>
    <property type="match status" value="1"/>
</dbReference>
<dbReference type="Pfam" id="PF13966">
    <property type="entry name" value="zf-RVT"/>
    <property type="match status" value="1"/>
</dbReference>
<feature type="domain" description="Reverse transcriptase" evidence="1">
    <location>
        <begin position="304"/>
        <end position="582"/>
    </location>
</feature>
<dbReference type="Pfam" id="PF00078">
    <property type="entry name" value="RVT_1"/>
    <property type="match status" value="1"/>
</dbReference>
<dbReference type="AlphaFoldDB" id="A0AAD8P982"/>
<evidence type="ECO:0000313" key="3">
    <source>
        <dbReference type="Proteomes" id="UP001229421"/>
    </source>
</evidence>
<dbReference type="InterPro" id="IPR036691">
    <property type="entry name" value="Endo/exonu/phosph_ase_sf"/>
</dbReference>
<dbReference type="InterPro" id="IPR000477">
    <property type="entry name" value="RT_dom"/>
</dbReference>
<accession>A0AAD8P982</accession>
<evidence type="ECO:0000259" key="1">
    <source>
        <dbReference type="PROSITE" id="PS50878"/>
    </source>
</evidence>
<organism evidence="2 3">
    <name type="scientific">Tagetes erecta</name>
    <name type="common">African marigold</name>
    <dbReference type="NCBI Taxonomy" id="13708"/>
    <lineage>
        <taxon>Eukaryota</taxon>
        <taxon>Viridiplantae</taxon>
        <taxon>Streptophyta</taxon>
        <taxon>Embryophyta</taxon>
        <taxon>Tracheophyta</taxon>
        <taxon>Spermatophyta</taxon>
        <taxon>Magnoliopsida</taxon>
        <taxon>eudicotyledons</taxon>
        <taxon>Gunneridae</taxon>
        <taxon>Pentapetalae</taxon>
        <taxon>asterids</taxon>
        <taxon>campanulids</taxon>
        <taxon>Asterales</taxon>
        <taxon>Asteraceae</taxon>
        <taxon>Asteroideae</taxon>
        <taxon>Heliantheae alliance</taxon>
        <taxon>Tageteae</taxon>
        <taxon>Tagetes</taxon>
    </lineage>
</organism>
<reference evidence="2" key="1">
    <citation type="journal article" date="2023" name="bioRxiv">
        <title>Improved chromosome-level genome assembly for marigold (Tagetes erecta).</title>
        <authorList>
            <person name="Jiang F."/>
            <person name="Yuan L."/>
            <person name="Wang S."/>
            <person name="Wang H."/>
            <person name="Xu D."/>
            <person name="Wang A."/>
            <person name="Fan W."/>
        </authorList>
    </citation>
    <scope>NUCLEOTIDE SEQUENCE</scope>
    <source>
        <strain evidence="2">WSJ</strain>
        <tissue evidence="2">Leaf</tissue>
    </source>
</reference>
<comment type="caution">
    <text evidence="2">The sequence shown here is derived from an EMBL/GenBank/DDBJ whole genome shotgun (WGS) entry which is preliminary data.</text>
</comment>
<dbReference type="SUPFAM" id="SSF56219">
    <property type="entry name" value="DNase I-like"/>
    <property type="match status" value="1"/>
</dbReference>
<dbReference type="PANTHER" id="PTHR33116">
    <property type="entry name" value="REVERSE TRANSCRIPTASE ZINC-BINDING DOMAIN-CONTAINING PROTEIN-RELATED-RELATED"/>
    <property type="match status" value="1"/>
</dbReference>
<dbReference type="InterPro" id="IPR026960">
    <property type="entry name" value="RVT-Znf"/>
</dbReference>